<evidence type="ECO:0000313" key="2">
    <source>
        <dbReference type="EMBL" id="ELW68749.1"/>
    </source>
</evidence>
<evidence type="ECO:0000256" key="1">
    <source>
        <dbReference type="SAM" id="MobiDB-lite"/>
    </source>
</evidence>
<feature type="region of interest" description="Disordered" evidence="1">
    <location>
        <begin position="239"/>
        <end position="272"/>
    </location>
</feature>
<dbReference type="AlphaFoldDB" id="L9L1W0"/>
<accession>L9L1W0</accession>
<dbReference type="Proteomes" id="UP000011518">
    <property type="component" value="Unassembled WGS sequence"/>
</dbReference>
<dbReference type="InParanoid" id="L9L1W0"/>
<feature type="compositionally biased region" description="Basic and acidic residues" evidence="1">
    <location>
        <begin position="34"/>
        <end position="46"/>
    </location>
</feature>
<feature type="compositionally biased region" description="Basic and acidic residues" evidence="1">
    <location>
        <begin position="250"/>
        <end position="263"/>
    </location>
</feature>
<keyword evidence="3" id="KW-1185">Reference proteome</keyword>
<name>L9L1W0_TUPCH</name>
<reference evidence="3" key="1">
    <citation type="submission" date="2012-07" db="EMBL/GenBank/DDBJ databases">
        <title>Genome of the Chinese tree shrew, a rising model animal genetically related to primates.</title>
        <authorList>
            <person name="Zhang G."/>
            <person name="Fan Y."/>
            <person name="Yao Y."/>
            <person name="Huang Z."/>
        </authorList>
    </citation>
    <scope>NUCLEOTIDE SEQUENCE [LARGE SCALE GENOMIC DNA]</scope>
</reference>
<proteinExistence type="predicted"/>
<organism evidence="2 3">
    <name type="scientific">Tupaia chinensis</name>
    <name type="common">Chinese tree shrew</name>
    <name type="synonym">Tupaia belangeri chinensis</name>
    <dbReference type="NCBI Taxonomy" id="246437"/>
    <lineage>
        <taxon>Eukaryota</taxon>
        <taxon>Metazoa</taxon>
        <taxon>Chordata</taxon>
        <taxon>Craniata</taxon>
        <taxon>Vertebrata</taxon>
        <taxon>Euteleostomi</taxon>
        <taxon>Mammalia</taxon>
        <taxon>Eutheria</taxon>
        <taxon>Euarchontoglires</taxon>
        <taxon>Scandentia</taxon>
        <taxon>Tupaiidae</taxon>
        <taxon>Tupaia</taxon>
    </lineage>
</organism>
<evidence type="ECO:0000313" key="3">
    <source>
        <dbReference type="Proteomes" id="UP000011518"/>
    </source>
</evidence>
<feature type="region of interest" description="Disordered" evidence="1">
    <location>
        <begin position="34"/>
        <end position="80"/>
    </location>
</feature>
<feature type="compositionally biased region" description="Basic and acidic residues" evidence="1">
    <location>
        <begin position="63"/>
        <end position="76"/>
    </location>
</feature>
<protein>
    <submittedName>
        <fullName evidence="2">Uncharacterized protein</fullName>
    </submittedName>
</protein>
<reference evidence="3" key="2">
    <citation type="journal article" date="2013" name="Nat. Commun.">
        <title>Genome of the Chinese tree shrew.</title>
        <authorList>
            <person name="Fan Y."/>
            <person name="Huang Z.Y."/>
            <person name="Cao C.C."/>
            <person name="Chen C.S."/>
            <person name="Chen Y.X."/>
            <person name="Fan D.D."/>
            <person name="He J."/>
            <person name="Hou H.L."/>
            <person name="Hu L."/>
            <person name="Hu X.T."/>
            <person name="Jiang X.T."/>
            <person name="Lai R."/>
            <person name="Lang Y.S."/>
            <person name="Liang B."/>
            <person name="Liao S.G."/>
            <person name="Mu D."/>
            <person name="Ma Y.Y."/>
            <person name="Niu Y.Y."/>
            <person name="Sun X.Q."/>
            <person name="Xia J.Q."/>
            <person name="Xiao J."/>
            <person name="Xiong Z.Q."/>
            <person name="Xu L."/>
            <person name="Yang L."/>
            <person name="Zhang Y."/>
            <person name="Zhao W."/>
            <person name="Zhao X.D."/>
            <person name="Zheng Y.T."/>
            <person name="Zhou J.M."/>
            <person name="Zhu Y.B."/>
            <person name="Zhang G.J."/>
            <person name="Wang J."/>
            <person name="Yao Y.G."/>
        </authorList>
    </citation>
    <scope>NUCLEOTIDE SEQUENCE [LARGE SCALE GENOMIC DNA]</scope>
</reference>
<sequence length="272" mass="29916">MCSLKGGGLSWLGLGTALSGSSIFLVEYKKAKVATRDRDQEAEKASPPDSEDSQDTDGLTSRRGTEPGEKIKPPKEEEAEDELYARLGSRISRKVGAPAYLPTTQQLEHVTRTIQRPASWGRAHLEQIRTLSLIAPGKISISSLCNRRFWAFREGEVPTSKKLKPMLPRDGVKPRATRHYTATQLAGLFCFTSQVDTPWEQAFCFLLFNATSGSAHTRALSREERKSPPALSRIRKENISHVVAGPERAGAMERDPSSPKSQEKVVATGTKA</sequence>
<gene>
    <name evidence="2" type="ORF">TREES_T100011703</name>
</gene>
<dbReference type="EMBL" id="KB320558">
    <property type="protein sequence ID" value="ELW68749.1"/>
    <property type="molecule type" value="Genomic_DNA"/>
</dbReference>